<dbReference type="Pfam" id="PF02348">
    <property type="entry name" value="CTP_transf_3"/>
    <property type="match status" value="1"/>
</dbReference>
<dbReference type="EMBL" id="BSOR01000080">
    <property type="protein sequence ID" value="GLR65300.1"/>
    <property type="molecule type" value="Genomic_DNA"/>
</dbReference>
<dbReference type="InterPro" id="IPR004528">
    <property type="entry name" value="KdsB"/>
</dbReference>
<keyword evidence="1 4" id="KW-0808">Transferase</keyword>
<dbReference type="CDD" id="cd02517">
    <property type="entry name" value="CMP-KDO-Synthetase"/>
    <property type="match status" value="1"/>
</dbReference>
<dbReference type="NCBIfam" id="NF003952">
    <property type="entry name" value="PRK05450.1-5"/>
    <property type="match status" value="1"/>
</dbReference>
<comment type="catalytic activity">
    <reaction evidence="4">
        <text>3-deoxy-alpha-D-manno-oct-2-ulosonate + CTP = CMP-3-deoxy-beta-D-manno-octulosonate + diphosphate</text>
        <dbReference type="Rhea" id="RHEA:23448"/>
        <dbReference type="ChEBI" id="CHEBI:33019"/>
        <dbReference type="ChEBI" id="CHEBI:37563"/>
        <dbReference type="ChEBI" id="CHEBI:85986"/>
        <dbReference type="ChEBI" id="CHEBI:85987"/>
        <dbReference type="EC" id="2.7.7.38"/>
    </reaction>
</comment>
<dbReference type="EC" id="2.7.7.38" evidence="4"/>
<name>A0ABQ6A5D4_9GAMM</name>
<dbReference type="InterPro" id="IPR003329">
    <property type="entry name" value="Cytidylyl_trans"/>
</dbReference>
<dbReference type="NCBIfam" id="NF009905">
    <property type="entry name" value="PRK13368.1"/>
    <property type="match status" value="1"/>
</dbReference>
<evidence type="ECO:0000313" key="6">
    <source>
        <dbReference type="Proteomes" id="UP001156682"/>
    </source>
</evidence>
<evidence type="ECO:0000313" key="5">
    <source>
        <dbReference type="EMBL" id="GLR65300.1"/>
    </source>
</evidence>
<dbReference type="GO" id="GO:0016779">
    <property type="term" value="F:nucleotidyltransferase activity"/>
    <property type="evidence" value="ECO:0007669"/>
    <property type="project" value="UniProtKB-KW"/>
</dbReference>
<dbReference type="InterPro" id="IPR029044">
    <property type="entry name" value="Nucleotide-diphossugar_trans"/>
</dbReference>
<keyword evidence="6" id="KW-1185">Reference proteome</keyword>
<evidence type="ECO:0000256" key="3">
    <source>
        <dbReference type="ARBA" id="ARBA00022985"/>
    </source>
</evidence>
<comment type="function">
    <text evidence="4">Activates KDO (a required 8-carbon sugar) for incorporation into bacterial lipopolysaccharide in Gram-negative bacteria.</text>
</comment>
<comment type="subcellular location">
    <subcellularLocation>
        <location evidence="4">Cytoplasm</location>
    </subcellularLocation>
</comment>
<evidence type="ECO:0000256" key="2">
    <source>
        <dbReference type="ARBA" id="ARBA00022695"/>
    </source>
</evidence>
<dbReference type="NCBIfam" id="TIGR00466">
    <property type="entry name" value="kdsB"/>
    <property type="match status" value="1"/>
</dbReference>
<accession>A0ABQ6A5D4</accession>
<dbReference type="SUPFAM" id="SSF53448">
    <property type="entry name" value="Nucleotide-diphospho-sugar transferases"/>
    <property type="match status" value="1"/>
</dbReference>
<comment type="similarity">
    <text evidence="4">Belongs to the KdsB family.</text>
</comment>
<comment type="pathway">
    <text evidence="4">Nucleotide-sugar biosynthesis; CMP-3-deoxy-D-manno-octulosonate biosynthesis; CMP-3-deoxy-D-manno-octulosonate from 3-deoxy-D-manno-octulosonate and CTP: step 1/1.</text>
</comment>
<reference evidence="6" key="1">
    <citation type="journal article" date="2019" name="Int. J. Syst. Evol. Microbiol.">
        <title>The Global Catalogue of Microorganisms (GCM) 10K type strain sequencing project: providing services to taxonomists for standard genome sequencing and annotation.</title>
        <authorList>
            <consortium name="The Broad Institute Genomics Platform"/>
            <consortium name="The Broad Institute Genome Sequencing Center for Infectious Disease"/>
            <person name="Wu L."/>
            <person name="Ma J."/>
        </authorList>
    </citation>
    <scope>NUCLEOTIDE SEQUENCE [LARGE SCALE GENOMIC DNA]</scope>
    <source>
        <strain evidence="6">NBRC 100033</strain>
    </source>
</reference>
<keyword evidence="4" id="KW-0963">Cytoplasm</keyword>
<dbReference type="Gene3D" id="3.90.550.10">
    <property type="entry name" value="Spore Coat Polysaccharide Biosynthesis Protein SpsA, Chain A"/>
    <property type="match status" value="1"/>
</dbReference>
<comment type="caution">
    <text evidence="5">The sequence shown here is derived from an EMBL/GenBank/DDBJ whole genome shotgun (WGS) entry which is preliminary data.</text>
</comment>
<sequence>MSFTAIIPARYASSRLPGKPLLDLAGKPMLQHVWQQTCLSDAERVVIATDDQRIADTAAQFGAEVCMTAADHPSGTDRLQEVVSQLNLAKTALVVNVQGDEPMIPPELINQVAANLAKNTQASIATLSEKITEIEAVFNPNNVKVVTDKNGLALYFSRSPQPWARDYFLANETGDFKPQALPAGINFQRHIGIYAYRVDFLDEYVTWQPAPLEQAEQLEQLRALWNGHKIHVAEACQPHPQGIDTPEDYQRLQALLLKNLAG</sequence>
<protein>
    <recommendedName>
        <fullName evidence="4">3-deoxy-manno-octulosonate cytidylyltransferase</fullName>
        <ecNumber evidence="4">2.7.7.38</ecNumber>
    </recommendedName>
    <alternativeName>
        <fullName evidence="4">CMP-2-keto-3-deoxyoctulosonic acid synthase</fullName>
        <shortName evidence="4">CKS</shortName>
        <shortName evidence="4">CMP-KDO synthase</shortName>
    </alternativeName>
</protein>
<dbReference type="RefSeq" id="WP_027850981.1">
    <property type="nucleotide sequence ID" value="NZ_BSOR01000080.1"/>
</dbReference>
<dbReference type="PANTHER" id="PTHR42866:SF2">
    <property type="entry name" value="3-DEOXY-MANNO-OCTULOSONATE CYTIDYLYLTRANSFERASE, MITOCHONDRIAL"/>
    <property type="match status" value="1"/>
</dbReference>
<gene>
    <name evidence="4 5" type="primary">kdsB</name>
    <name evidence="5" type="ORF">GCM10007878_27390</name>
</gene>
<keyword evidence="3 4" id="KW-0448">Lipopolysaccharide biosynthesis</keyword>
<dbReference type="HAMAP" id="MF_00057">
    <property type="entry name" value="KdsB"/>
    <property type="match status" value="1"/>
</dbReference>
<dbReference type="Proteomes" id="UP001156682">
    <property type="component" value="Unassembled WGS sequence"/>
</dbReference>
<keyword evidence="2 4" id="KW-0548">Nucleotidyltransferase</keyword>
<evidence type="ECO:0000256" key="4">
    <source>
        <dbReference type="HAMAP-Rule" id="MF_00057"/>
    </source>
</evidence>
<proteinExistence type="inferred from homology"/>
<organism evidence="5 6">
    <name type="scientific">Marinospirillum insulare</name>
    <dbReference type="NCBI Taxonomy" id="217169"/>
    <lineage>
        <taxon>Bacteria</taxon>
        <taxon>Pseudomonadati</taxon>
        <taxon>Pseudomonadota</taxon>
        <taxon>Gammaproteobacteria</taxon>
        <taxon>Oceanospirillales</taxon>
        <taxon>Oceanospirillaceae</taxon>
        <taxon>Marinospirillum</taxon>
    </lineage>
</organism>
<evidence type="ECO:0000256" key="1">
    <source>
        <dbReference type="ARBA" id="ARBA00022679"/>
    </source>
</evidence>
<dbReference type="NCBIfam" id="NF003950">
    <property type="entry name" value="PRK05450.1-3"/>
    <property type="match status" value="1"/>
</dbReference>
<dbReference type="PANTHER" id="PTHR42866">
    <property type="entry name" value="3-DEOXY-MANNO-OCTULOSONATE CYTIDYLYLTRANSFERASE"/>
    <property type="match status" value="1"/>
</dbReference>